<gene>
    <name evidence="1" type="ORF">HS99_0012745</name>
</gene>
<proteinExistence type="predicted"/>
<evidence type="ECO:0000313" key="1">
    <source>
        <dbReference type="EMBL" id="OEV33438.1"/>
    </source>
</evidence>
<keyword evidence="2" id="KW-1185">Reference proteome</keyword>
<dbReference type="RefSeq" id="WP_046385634.1">
    <property type="nucleotide sequence ID" value="NZ_JBIWMM010000004.1"/>
</dbReference>
<dbReference type="AlphaFoldDB" id="A0A1E7MYC3"/>
<dbReference type="Proteomes" id="UP000037395">
    <property type="component" value="Unassembled WGS sequence"/>
</dbReference>
<organism evidence="1 2">
    <name type="scientific">Kitasatospora aureofaciens</name>
    <name type="common">Streptomyces aureofaciens</name>
    <dbReference type="NCBI Taxonomy" id="1894"/>
    <lineage>
        <taxon>Bacteria</taxon>
        <taxon>Bacillati</taxon>
        <taxon>Actinomycetota</taxon>
        <taxon>Actinomycetes</taxon>
        <taxon>Kitasatosporales</taxon>
        <taxon>Streptomycetaceae</taxon>
        <taxon>Kitasatospora</taxon>
    </lineage>
</organism>
<protein>
    <submittedName>
        <fullName evidence="1">Uncharacterized protein</fullName>
    </submittedName>
</protein>
<sequence length="170" mass="18423">MTSREESAARLQEQAARWSVGTGSANEVVLAACDALATGLDGPALRALAACEKAEADRELPNLLPAALEEQGLTYYTFGSDEASEAGVRLLASLMLDGRLTPRELAAQVQRRFGYDLELAVGLSSLDDEYDLLRVTGRTVDEIDAEVIAEARRVLRVEGNLDDRARERIS</sequence>
<name>A0A1E7MYC3_KITAU</name>
<reference evidence="1" key="1">
    <citation type="submission" date="2016-08" db="EMBL/GenBank/DDBJ databases">
        <title>Sequencing, Assembly and Comparative Genomics of S. aureofaciens ATCC 10762.</title>
        <authorList>
            <person name="Gradnigo J.S."/>
            <person name="Johnson N."/>
            <person name="Somerville G.A."/>
        </authorList>
    </citation>
    <scope>NUCLEOTIDE SEQUENCE [LARGE SCALE GENOMIC DNA]</scope>
    <source>
        <strain evidence="1">ATCC 10762</strain>
    </source>
</reference>
<accession>A0A1E7MYC3</accession>
<evidence type="ECO:0000313" key="2">
    <source>
        <dbReference type="Proteomes" id="UP000037395"/>
    </source>
</evidence>
<comment type="caution">
    <text evidence="1">The sequence shown here is derived from an EMBL/GenBank/DDBJ whole genome shotgun (WGS) entry which is preliminary data.</text>
</comment>
<dbReference type="OrthoDB" id="4228461at2"/>
<dbReference type="EMBL" id="JPRF03000065">
    <property type="protein sequence ID" value="OEV33438.1"/>
    <property type="molecule type" value="Genomic_DNA"/>
</dbReference>
<dbReference type="KEGG" id="kau:B6264_17970"/>